<dbReference type="AlphaFoldDB" id="A0A420VZ29"/>
<organism evidence="3 4">
    <name type="scientific">Sphingobacterium puteale</name>
    <dbReference type="NCBI Taxonomy" id="2420510"/>
    <lineage>
        <taxon>Bacteria</taxon>
        <taxon>Pseudomonadati</taxon>
        <taxon>Bacteroidota</taxon>
        <taxon>Sphingobacteriia</taxon>
        <taxon>Sphingobacteriales</taxon>
        <taxon>Sphingobacteriaceae</taxon>
        <taxon>Sphingobacterium</taxon>
    </lineage>
</organism>
<dbReference type="Gene3D" id="1.10.260.40">
    <property type="entry name" value="lambda repressor-like DNA-binding domains"/>
    <property type="match status" value="1"/>
</dbReference>
<protein>
    <submittedName>
        <fullName evidence="3">XRE family transcriptional regulator</fullName>
    </submittedName>
</protein>
<keyword evidence="4" id="KW-1185">Reference proteome</keyword>
<feature type="transmembrane region" description="Helical" evidence="1">
    <location>
        <begin position="84"/>
        <end position="105"/>
    </location>
</feature>
<name>A0A420VZ29_9SPHI</name>
<proteinExistence type="predicted"/>
<dbReference type="EMBL" id="RBWS01000008">
    <property type="protein sequence ID" value="RKO71447.1"/>
    <property type="molecule type" value="Genomic_DNA"/>
</dbReference>
<evidence type="ECO:0000256" key="1">
    <source>
        <dbReference type="SAM" id="Phobius"/>
    </source>
</evidence>
<dbReference type="SMART" id="SM00530">
    <property type="entry name" value="HTH_XRE"/>
    <property type="match status" value="1"/>
</dbReference>
<dbReference type="OrthoDB" id="1357763at2"/>
<dbReference type="SUPFAM" id="SSF47413">
    <property type="entry name" value="lambda repressor-like DNA-binding domains"/>
    <property type="match status" value="1"/>
</dbReference>
<feature type="transmembrane region" description="Helical" evidence="1">
    <location>
        <begin position="125"/>
        <end position="143"/>
    </location>
</feature>
<feature type="transmembrane region" description="Helical" evidence="1">
    <location>
        <begin position="163"/>
        <end position="185"/>
    </location>
</feature>
<keyword evidence="1" id="KW-0812">Transmembrane</keyword>
<dbReference type="Pfam" id="PF01381">
    <property type="entry name" value="HTH_3"/>
    <property type="match status" value="1"/>
</dbReference>
<sequence length="195" mass="22134">MENKTVNQLIKQARKLRGLTQQDLANQAGLSLRTVQRIEKGTEEISGFSLRQISQILEIPLEQLIMPNVNQISIDNNQSGSIKALYLASLTFLVNPLLGLLVPAIMGYTKQNKDAQYSKHLKKIIIIHATGLLLLGAFISYLLAAKFFHIRQPLYLNYIFKSWFFLLIPVCYYGVIIIFTVINYFRIKGSDASQD</sequence>
<evidence type="ECO:0000313" key="4">
    <source>
        <dbReference type="Proteomes" id="UP000282423"/>
    </source>
</evidence>
<dbReference type="RefSeq" id="WP_121124441.1">
    <property type="nucleotide sequence ID" value="NZ_RBWS01000008.1"/>
</dbReference>
<keyword evidence="1" id="KW-0472">Membrane</keyword>
<dbReference type="InterPro" id="IPR001387">
    <property type="entry name" value="Cro/C1-type_HTH"/>
</dbReference>
<evidence type="ECO:0000313" key="3">
    <source>
        <dbReference type="EMBL" id="RKO71447.1"/>
    </source>
</evidence>
<dbReference type="PROSITE" id="PS50943">
    <property type="entry name" value="HTH_CROC1"/>
    <property type="match status" value="1"/>
</dbReference>
<dbReference type="GO" id="GO:0003677">
    <property type="term" value="F:DNA binding"/>
    <property type="evidence" value="ECO:0007669"/>
    <property type="project" value="InterPro"/>
</dbReference>
<dbReference type="InterPro" id="IPR010982">
    <property type="entry name" value="Lambda_DNA-bd_dom_sf"/>
</dbReference>
<feature type="domain" description="HTH cro/C1-type" evidence="2">
    <location>
        <begin position="10"/>
        <end position="64"/>
    </location>
</feature>
<comment type="caution">
    <text evidence="3">The sequence shown here is derived from an EMBL/GenBank/DDBJ whole genome shotgun (WGS) entry which is preliminary data.</text>
</comment>
<accession>A0A420VZ29</accession>
<reference evidence="3 4" key="1">
    <citation type="submission" date="2018-10" db="EMBL/GenBank/DDBJ databases">
        <title>Sphingobacterium sp. M05W1-28.</title>
        <authorList>
            <person name="Cai H."/>
        </authorList>
    </citation>
    <scope>NUCLEOTIDE SEQUENCE [LARGE SCALE GENOMIC DNA]</scope>
    <source>
        <strain evidence="3 4">M05W1-28</strain>
    </source>
</reference>
<gene>
    <name evidence="3" type="ORF">D7322_11865</name>
</gene>
<dbReference type="Proteomes" id="UP000282423">
    <property type="component" value="Unassembled WGS sequence"/>
</dbReference>
<dbReference type="CDD" id="cd00093">
    <property type="entry name" value="HTH_XRE"/>
    <property type="match status" value="1"/>
</dbReference>
<evidence type="ECO:0000259" key="2">
    <source>
        <dbReference type="PROSITE" id="PS50943"/>
    </source>
</evidence>
<keyword evidence="1" id="KW-1133">Transmembrane helix</keyword>